<feature type="non-terminal residue" evidence="2">
    <location>
        <position position="1"/>
    </location>
</feature>
<evidence type="ECO:0000259" key="1">
    <source>
        <dbReference type="PROSITE" id="PS51707"/>
    </source>
</evidence>
<dbReference type="GO" id="GO:0050333">
    <property type="term" value="F:thiamine triphosphate phosphatase activity"/>
    <property type="evidence" value="ECO:0007669"/>
    <property type="project" value="InterPro"/>
</dbReference>
<gene>
    <name evidence="2" type="ORF">K505DRAFT_224118</name>
</gene>
<dbReference type="Gene3D" id="2.40.320.10">
    <property type="entry name" value="Hypothetical Protein Pfu-838710-001"/>
    <property type="match status" value="1"/>
</dbReference>
<name>A0A6A6XPP7_9PLEO</name>
<dbReference type="Pfam" id="PF01928">
    <property type="entry name" value="CYTH"/>
    <property type="match status" value="1"/>
</dbReference>
<dbReference type="PANTHER" id="PTHR14586">
    <property type="entry name" value="THIAMINE-TRIPHOSPHATASE"/>
    <property type="match status" value="1"/>
</dbReference>
<evidence type="ECO:0000313" key="3">
    <source>
        <dbReference type="Proteomes" id="UP000799757"/>
    </source>
</evidence>
<dbReference type="Proteomes" id="UP000799757">
    <property type="component" value="Unassembled WGS sequence"/>
</dbReference>
<sequence>ILEVERKFLPNKSSMSRLRASEGNPPFRSFKPLGVCHMHDVYYDSNDMLLSQGIYVRLRNGTWEAKVRQGGNYTNSQFREYEGEEGIVEIVKRAWEMRDGNGQEIKGYEKTDTVLQRLKPIAEFKTKREEWAIDGFRVVVDQADFGHTVGEVELCFDVENEGEEVGLEMDEKIEEFMKEHIWAFPEGKAVGKLTAYWQ</sequence>
<feature type="domain" description="CYTH" evidence="1">
    <location>
        <begin position="1"/>
        <end position="198"/>
    </location>
</feature>
<organism evidence="2 3">
    <name type="scientific">Melanomma pulvis-pyrius CBS 109.77</name>
    <dbReference type="NCBI Taxonomy" id="1314802"/>
    <lineage>
        <taxon>Eukaryota</taxon>
        <taxon>Fungi</taxon>
        <taxon>Dikarya</taxon>
        <taxon>Ascomycota</taxon>
        <taxon>Pezizomycotina</taxon>
        <taxon>Dothideomycetes</taxon>
        <taxon>Pleosporomycetidae</taxon>
        <taxon>Pleosporales</taxon>
        <taxon>Melanommataceae</taxon>
        <taxon>Melanomma</taxon>
    </lineage>
</organism>
<dbReference type="PROSITE" id="PS51707">
    <property type="entry name" value="CYTH"/>
    <property type="match status" value="1"/>
</dbReference>
<dbReference type="SUPFAM" id="SSF55154">
    <property type="entry name" value="CYTH-like phosphatases"/>
    <property type="match status" value="1"/>
</dbReference>
<accession>A0A6A6XPP7</accession>
<dbReference type="AlphaFoldDB" id="A0A6A6XPP7"/>
<feature type="non-terminal residue" evidence="2">
    <location>
        <position position="198"/>
    </location>
</feature>
<evidence type="ECO:0000313" key="2">
    <source>
        <dbReference type="EMBL" id="KAF2798526.1"/>
    </source>
</evidence>
<dbReference type="InterPro" id="IPR039582">
    <property type="entry name" value="THTPA"/>
</dbReference>
<keyword evidence="3" id="KW-1185">Reference proteome</keyword>
<dbReference type="InterPro" id="IPR033469">
    <property type="entry name" value="CYTH-like_dom_sf"/>
</dbReference>
<proteinExistence type="predicted"/>
<dbReference type="PANTHER" id="PTHR14586:SF1">
    <property type="entry name" value="THIAMINE-TRIPHOSPHATASE"/>
    <property type="match status" value="1"/>
</dbReference>
<dbReference type="InterPro" id="IPR023577">
    <property type="entry name" value="CYTH_domain"/>
</dbReference>
<dbReference type="GO" id="GO:0000287">
    <property type="term" value="F:magnesium ion binding"/>
    <property type="evidence" value="ECO:0007669"/>
    <property type="project" value="TreeGrafter"/>
</dbReference>
<dbReference type="EMBL" id="MU001782">
    <property type="protein sequence ID" value="KAF2798526.1"/>
    <property type="molecule type" value="Genomic_DNA"/>
</dbReference>
<dbReference type="SMART" id="SM01118">
    <property type="entry name" value="CYTH"/>
    <property type="match status" value="1"/>
</dbReference>
<dbReference type="GO" id="GO:0042357">
    <property type="term" value="P:thiamine diphosphate metabolic process"/>
    <property type="evidence" value="ECO:0007669"/>
    <property type="project" value="TreeGrafter"/>
</dbReference>
<reference evidence="2" key="1">
    <citation type="journal article" date="2020" name="Stud. Mycol.">
        <title>101 Dothideomycetes genomes: a test case for predicting lifestyles and emergence of pathogens.</title>
        <authorList>
            <person name="Haridas S."/>
            <person name="Albert R."/>
            <person name="Binder M."/>
            <person name="Bloem J."/>
            <person name="Labutti K."/>
            <person name="Salamov A."/>
            <person name="Andreopoulos B."/>
            <person name="Baker S."/>
            <person name="Barry K."/>
            <person name="Bills G."/>
            <person name="Bluhm B."/>
            <person name="Cannon C."/>
            <person name="Castanera R."/>
            <person name="Culley D."/>
            <person name="Daum C."/>
            <person name="Ezra D."/>
            <person name="Gonzalez J."/>
            <person name="Henrissat B."/>
            <person name="Kuo A."/>
            <person name="Liang C."/>
            <person name="Lipzen A."/>
            <person name="Lutzoni F."/>
            <person name="Magnuson J."/>
            <person name="Mondo S."/>
            <person name="Nolan M."/>
            <person name="Ohm R."/>
            <person name="Pangilinan J."/>
            <person name="Park H.-J."/>
            <person name="Ramirez L."/>
            <person name="Alfaro M."/>
            <person name="Sun H."/>
            <person name="Tritt A."/>
            <person name="Yoshinaga Y."/>
            <person name="Zwiers L.-H."/>
            <person name="Turgeon B."/>
            <person name="Goodwin S."/>
            <person name="Spatafora J."/>
            <person name="Crous P."/>
            <person name="Grigoriev I."/>
        </authorList>
    </citation>
    <scope>NUCLEOTIDE SEQUENCE</scope>
    <source>
        <strain evidence="2">CBS 109.77</strain>
    </source>
</reference>
<protein>
    <recommendedName>
        <fullName evidence="1">CYTH domain-containing protein</fullName>
    </recommendedName>
</protein>
<dbReference type="OrthoDB" id="442176at2759"/>